<dbReference type="AlphaFoldDB" id="F2NV45"/>
<dbReference type="Pfam" id="PF13612">
    <property type="entry name" value="DDE_Tnp_1_3"/>
    <property type="match status" value="1"/>
</dbReference>
<gene>
    <name evidence="2" type="ordered locus">Tresu_0323</name>
</gene>
<dbReference type="GeneID" id="302997542"/>
<keyword evidence="3" id="KW-1185">Reference proteome</keyword>
<dbReference type="KEGG" id="tsu:Tresu_0323"/>
<protein>
    <submittedName>
        <fullName evidence="2">Transposase IS4 family protein</fullName>
    </submittedName>
</protein>
<organism evidence="2 3">
    <name type="scientific">Treponema succinifaciens (strain ATCC 33096 / DSM 2489 / 6091)</name>
    <dbReference type="NCBI Taxonomy" id="869209"/>
    <lineage>
        <taxon>Bacteria</taxon>
        <taxon>Pseudomonadati</taxon>
        <taxon>Spirochaetota</taxon>
        <taxon>Spirochaetia</taxon>
        <taxon>Spirochaetales</taxon>
        <taxon>Treponemataceae</taxon>
        <taxon>Treponema</taxon>
    </lineage>
</organism>
<accession>F2NV45</accession>
<name>F2NV45_TRES6</name>
<reference evidence="3" key="2">
    <citation type="submission" date="2011-04" db="EMBL/GenBank/DDBJ databases">
        <title>The complete genome of chromosome of Treponema succinifaciens DSM 2489.</title>
        <authorList>
            <person name="Lucas S."/>
            <person name="Copeland A."/>
            <person name="Lapidus A."/>
            <person name="Bruce D."/>
            <person name="Goodwin L."/>
            <person name="Pitluck S."/>
            <person name="Peters L."/>
            <person name="Kyrpides N."/>
            <person name="Mavromatis K."/>
            <person name="Ivanova N."/>
            <person name="Ovchinnikova G."/>
            <person name="Teshima H."/>
            <person name="Detter J.C."/>
            <person name="Tapia R."/>
            <person name="Han C."/>
            <person name="Land M."/>
            <person name="Hauser L."/>
            <person name="Markowitz V."/>
            <person name="Cheng J.-F."/>
            <person name="Hugenholtz P."/>
            <person name="Woyke T."/>
            <person name="Wu D."/>
            <person name="Gronow S."/>
            <person name="Wellnitz S."/>
            <person name="Brambilla E."/>
            <person name="Klenk H.-P."/>
            <person name="Eisen J.A."/>
        </authorList>
    </citation>
    <scope>NUCLEOTIDE SEQUENCE [LARGE SCALE GENOMIC DNA]</scope>
    <source>
        <strain evidence="3">ATCC 33096 / DSM 2489 / 6091</strain>
    </source>
</reference>
<feature type="domain" description="Transposase DDE" evidence="1">
    <location>
        <begin position="81"/>
        <end position="230"/>
    </location>
</feature>
<sequence length="263" mass="30727">MYEEIYNLTHMFFKSRTGNLMYELLLSKFNGKRGPKRRLSLEQIVALNIYRFHFKIGALKSYHKMIKELVGHKDLNRKKGSQIHYMDSTPITVCLNHKIYSHKVAKTIAKRSKSTKGWWYGLKMSGICNEQGGLENIIFSYATITDCKIAEKLAECVKGTVFADAGYLQKKDALSRMEEKGVKFVAAPRKNMKRLMSRIECHHIKHRNIIESDWGTLKNNFQLEYHKARSIPGMFRHFFYSIVAYMLNSGLTFYQNFFSPRLI</sequence>
<evidence type="ECO:0000313" key="3">
    <source>
        <dbReference type="Proteomes" id="UP000006852"/>
    </source>
</evidence>
<dbReference type="HOGENOM" id="CLU_073308_1_0_12"/>
<dbReference type="eggNOG" id="COG3039">
    <property type="taxonomic scope" value="Bacteria"/>
</dbReference>
<proteinExistence type="predicted"/>
<evidence type="ECO:0000313" key="2">
    <source>
        <dbReference type="EMBL" id="AEB13280.1"/>
    </source>
</evidence>
<evidence type="ECO:0000259" key="1">
    <source>
        <dbReference type="Pfam" id="PF13612"/>
    </source>
</evidence>
<reference evidence="2 3" key="1">
    <citation type="journal article" date="2011" name="Stand. Genomic Sci.">
        <title>Complete genome sequence of Treponema succinifaciens type strain (6091).</title>
        <authorList>
            <person name="Han C."/>
            <person name="Gronow S."/>
            <person name="Teshima H."/>
            <person name="Lapidus A."/>
            <person name="Nolan M."/>
            <person name="Lucas S."/>
            <person name="Hammon N."/>
            <person name="Deshpande S."/>
            <person name="Cheng J.F."/>
            <person name="Zeytun A."/>
            <person name="Tapia R."/>
            <person name="Goodwin L."/>
            <person name="Pitluck S."/>
            <person name="Liolios K."/>
            <person name="Pagani I."/>
            <person name="Ivanova N."/>
            <person name="Mavromatis K."/>
            <person name="Mikhailova N."/>
            <person name="Huntemann M."/>
            <person name="Pati A."/>
            <person name="Chen A."/>
            <person name="Palaniappan K."/>
            <person name="Land M."/>
            <person name="Hauser L."/>
            <person name="Brambilla E.M."/>
            <person name="Rohde M."/>
            <person name="Goker M."/>
            <person name="Woyke T."/>
            <person name="Bristow J."/>
            <person name="Eisen J.A."/>
            <person name="Markowitz V."/>
            <person name="Hugenholtz P."/>
            <person name="Kyrpides N.C."/>
            <person name="Klenk H.P."/>
            <person name="Detter J.C."/>
        </authorList>
    </citation>
    <scope>NUCLEOTIDE SEQUENCE [LARGE SCALE GENOMIC DNA]</scope>
    <source>
        <strain evidence="3">ATCC 33096 / DSM 2489 / 6091</strain>
    </source>
</reference>
<dbReference type="EMBL" id="CP002631">
    <property type="protein sequence ID" value="AEB13280.1"/>
    <property type="molecule type" value="Genomic_DNA"/>
</dbReference>
<dbReference type="Proteomes" id="UP000006852">
    <property type="component" value="Chromosome"/>
</dbReference>
<dbReference type="InterPro" id="IPR025668">
    <property type="entry name" value="Tnp_DDE_dom"/>
</dbReference>
<dbReference type="STRING" id="869209.Tresu_0323"/>
<dbReference type="NCBIfam" id="NF033520">
    <property type="entry name" value="transpos_IS982"/>
    <property type="match status" value="1"/>
</dbReference>
<dbReference type="RefSeq" id="WP_013700589.1">
    <property type="nucleotide sequence ID" value="NC_015385.1"/>
</dbReference>